<evidence type="ECO:0000313" key="1">
    <source>
        <dbReference type="EMBL" id="MSS43788.1"/>
    </source>
</evidence>
<accession>A0A844FIN3</accession>
<name>A0A844FIN3_9FIRM</name>
<evidence type="ECO:0008006" key="3">
    <source>
        <dbReference type="Google" id="ProtNLM"/>
    </source>
</evidence>
<evidence type="ECO:0000313" key="2">
    <source>
        <dbReference type="Proteomes" id="UP000462760"/>
    </source>
</evidence>
<gene>
    <name evidence="1" type="ORF">FYJ27_08610</name>
</gene>
<dbReference type="Proteomes" id="UP000462760">
    <property type="component" value="Unassembled WGS sequence"/>
</dbReference>
<comment type="caution">
    <text evidence="1">The sequence shown here is derived from an EMBL/GenBank/DDBJ whole genome shotgun (WGS) entry which is preliminary data.</text>
</comment>
<reference evidence="1 2" key="1">
    <citation type="submission" date="2019-08" db="EMBL/GenBank/DDBJ databases">
        <title>In-depth cultivation of the pig gut microbiome towards novel bacterial diversity and tailored functional studies.</title>
        <authorList>
            <person name="Wylensek D."/>
            <person name="Hitch T.C.A."/>
            <person name="Clavel T."/>
        </authorList>
    </citation>
    <scope>NUCLEOTIDE SEQUENCE [LARGE SCALE GENOMIC DNA]</scope>
    <source>
        <strain evidence="1 2">Med78-601-WT-4W-RMD-3</strain>
    </source>
</reference>
<organism evidence="1 2">
    <name type="scientific">Anaerosalibacter bizertensis</name>
    <dbReference type="NCBI Taxonomy" id="932217"/>
    <lineage>
        <taxon>Bacteria</taxon>
        <taxon>Bacillati</taxon>
        <taxon>Bacillota</taxon>
        <taxon>Tissierellia</taxon>
        <taxon>Tissierellales</taxon>
        <taxon>Sporanaerobacteraceae</taxon>
        <taxon>Anaerosalibacter</taxon>
    </lineage>
</organism>
<dbReference type="AlphaFoldDB" id="A0A844FIN3"/>
<protein>
    <recommendedName>
        <fullName evidence="3">Phage head-tail adapter protein</fullName>
    </recommendedName>
</protein>
<dbReference type="EMBL" id="VULR01000011">
    <property type="protein sequence ID" value="MSS43788.1"/>
    <property type="molecule type" value="Genomic_DNA"/>
</dbReference>
<sequence>MFRNKVIEIWKKGEKKEGSFGQAVEGKPKLIKTIKVNVQPYFSEEALKDYGFTVDCEKVIFMDVEDINIDTHFIVYRGKKYEIKKIIEWNEYQEVLVHHV</sequence>
<proteinExistence type="predicted"/>
<dbReference type="RefSeq" id="WP_154484468.1">
    <property type="nucleotide sequence ID" value="NZ_VULR01000011.1"/>
</dbReference>
<dbReference type="OrthoDB" id="1808294at2"/>